<keyword evidence="8" id="KW-0560">Oxidoreductase</keyword>
<dbReference type="InterPro" id="IPR050690">
    <property type="entry name" value="JHDM1_Histone_Demethylase"/>
</dbReference>
<dbReference type="EMBL" id="JADGKB010000026">
    <property type="protein sequence ID" value="KAJ3258537.1"/>
    <property type="molecule type" value="Genomic_DNA"/>
</dbReference>
<name>A0AAD5UIM6_9FUNG</name>
<dbReference type="EC" id="1.14.11.27" evidence="4"/>
<dbReference type="SUPFAM" id="SSF51197">
    <property type="entry name" value="Clavaminate synthase-like"/>
    <property type="match status" value="1"/>
</dbReference>
<evidence type="ECO:0000256" key="3">
    <source>
        <dbReference type="ARBA" id="ARBA00008037"/>
    </source>
</evidence>
<evidence type="ECO:0000256" key="12">
    <source>
        <dbReference type="ARBA" id="ARBA00023242"/>
    </source>
</evidence>
<keyword evidence="5" id="KW-0479">Metal-binding</keyword>
<comment type="caution">
    <text evidence="17">The sequence shown here is derived from an EMBL/GenBank/DDBJ whole genome shotgun (WGS) entry which is preliminary data.</text>
</comment>
<evidence type="ECO:0000256" key="11">
    <source>
        <dbReference type="ARBA" id="ARBA00023163"/>
    </source>
</evidence>
<proteinExistence type="inferred from homology"/>
<evidence type="ECO:0000313" key="18">
    <source>
        <dbReference type="Proteomes" id="UP001210925"/>
    </source>
</evidence>
<feature type="domain" description="JmjC" evidence="16">
    <location>
        <begin position="215"/>
        <end position="359"/>
    </location>
</feature>
<accession>A0AAD5UIM6</accession>
<protein>
    <recommendedName>
        <fullName evidence="4">[histone H3]-dimethyl-L-lysine(36) demethylase</fullName>
        <ecNumber evidence="4">1.14.11.27</ecNumber>
    </recommendedName>
    <alternativeName>
        <fullName evidence="13">[Histone-H3]-lysine-36 demethylase 1</fullName>
    </alternativeName>
</protein>
<dbReference type="InterPro" id="IPR003347">
    <property type="entry name" value="JmjC_dom"/>
</dbReference>
<evidence type="ECO:0000256" key="15">
    <source>
        <dbReference type="SAM" id="MobiDB-lite"/>
    </source>
</evidence>
<reference evidence="17" key="1">
    <citation type="submission" date="2020-05" db="EMBL/GenBank/DDBJ databases">
        <title>Phylogenomic resolution of chytrid fungi.</title>
        <authorList>
            <person name="Stajich J.E."/>
            <person name="Amses K."/>
            <person name="Simmons R."/>
            <person name="Seto K."/>
            <person name="Myers J."/>
            <person name="Bonds A."/>
            <person name="Quandt C.A."/>
            <person name="Barry K."/>
            <person name="Liu P."/>
            <person name="Grigoriev I."/>
            <person name="Longcore J.E."/>
            <person name="James T.Y."/>
        </authorList>
    </citation>
    <scope>NUCLEOTIDE SEQUENCE</scope>
    <source>
        <strain evidence="17">PLAUS21</strain>
    </source>
</reference>
<evidence type="ECO:0000256" key="6">
    <source>
        <dbReference type="ARBA" id="ARBA00022853"/>
    </source>
</evidence>
<keyword evidence="10" id="KW-0805">Transcription regulation</keyword>
<keyword evidence="18" id="KW-1185">Reference proteome</keyword>
<dbReference type="GO" id="GO:0046872">
    <property type="term" value="F:metal ion binding"/>
    <property type="evidence" value="ECO:0007669"/>
    <property type="project" value="UniProtKB-KW"/>
</dbReference>
<dbReference type="PANTHER" id="PTHR23123">
    <property type="entry name" value="PHD/F-BOX CONTAINING PROTEIN"/>
    <property type="match status" value="1"/>
</dbReference>
<comment type="similarity">
    <text evidence="3">Belongs to the JHDM1 histone demethylase family.</text>
</comment>
<comment type="catalytic activity">
    <reaction evidence="14">
        <text>N(6),N(6)-dimethyl-L-lysyl(36)-[histone H3] + 2 2-oxoglutarate + 2 O2 = L-lysyl(36)-[histone H3] + 2 formaldehyde + 2 succinate + 2 CO2</text>
        <dbReference type="Rhea" id="RHEA:42032"/>
        <dbReference type="Rhea" id="RHEA-COMP:9785"/>
        <dbReference type="Rhea" id="RHEA-COMP:9787"/>
        <dbReference type="ChEBI" id="CHEBI:15379"/>
        <dbReference type="ChEBI" id="CHEBI:16526"/>
        <dbReference type="ChEBI" id="CHEBI:16810"/>
        <dbReference type="ChEBI" id="CHEBI:16842"/>
        <dbReference type="ChEBI" id="CHEBI:29969"/>
        <dbReference type="ChEBI" id="CHEBI:30031"/>
        <dbReference type="ChEBI" id="CHEBI:61976"/>
        <dbReference type="EC" id="1.14.11.27"/>
    </reaction>
</comment>
<keyword evidence="9" id="KW-0408">Iron</keyword>
<feature type="region of interest" description="Disordered" evidence="15">
    <location>
        <begin position="24"/>
        <end position="75"/>
    </location>
</feature>
<evidence type="ECO:0000256" key="1">
    <source>
        <dbReference type="ARBA" id="ARBA00001954"/>
    </source>
</evidence>
<dbReference type="Pfam" id="PF02373">
    <property type="entry name" value="JmjC"/>
    <property type="match status" value="1"/>
</dbReference>
<evidence type="ECO:0000256" key="7">
    <source>
        <dbReference type="ARBA" id="ARBA00022964"/>
    </source>
</evidence>
<evidence type="ECO:0000256" key="2">
    <source>
        <dbReference type="ARBA" id="ARBA00004123"/>
    </source>
</evidence>
<evidence type="ECO:0000256" key="4">
    <source>
        <dbReference type="ARBA" id="ARBA00013246"/>
    </source>
</evidence>
<keyword evidence="11" id="KW-0804">Transcription</keyword>
<evidence type="ECO:0000256" key="10">
    <source>
        <dbReference type="ARBA" id="ARBA00023015"/>
    </source>
</evidence>
<dbReference type="AlphaFoldDB" id="A0AAD5UIM6"/>
<comment type="subcellular location">
    <subcellularLocation>
        <location evidence="2">Nucleus</location>
    </subcellularLocation>
</comment>
<feature type="compositionally biased region" description="Polar residues" evidence="15">
    <location>
        <begin position="25"/>
        <end position="37"/>
    </location>
</feature>
<sequence length="526" mass="60754">MESVPLHSEMEIKSEPVIHVHNIDAVSNTIGSSTDTVPTKGSPTTPTKSKKEPKPKKPVDMGKVRKSEREKAKISYQESGEVDEYKWTKILAKREFQEDSFRRMDGRDANTEWIYKEMLKNPVLFPTPDGLDMTMPPSDLTVNQVADICGPEKDVDVVQVATQKGLKMKLREWAEYFNLPPEKRARILNVIRYFEFLNSLEVGSGEFGKMIKRPGYVRQVDWIDNIWPSKDIAPEYPNVQLYCLMGVQDSYTDFHIDFGGSSVFYHVLSGEKIFYFIEPTKANLDIYKRWSMDPDQSNIFLGDLVDKVVKVRLVAQNTMHIPSGWIHAVYTPKDTMVIGGNYLHLYAAQMQIDIAKMERETNVPLRFRFPYFDKMHWYAAKKYMKLLKDSSNSIPIIDLQQIQVLIKHLIPLSKTIDDFQSTSKNDRKLVKATIPKGIKNIKLLLDNLNTAFRSRLLHIPFAPEIEWESDDSEMEFLDSNDEAIVKVDDDYSDGEIKEKKKRKKKRKLNPKPDIIYPVIPNHSIQV</sequence>
<keyword evidence="7" id="KW-0223">Dioxygenase</keyword>
<evidence type="ECO:0000259" key="16">
    <source>
        <dbReference type="PROSITE" id="PS51184"/>
    </source>
</evidence>
<keyword evidence="12" id="KW-0539">Nucleus</keyword>
<evidence type="ECO:0000256" key="14">
    <source>
        <dbReference type="ARBA" id="ARBA00047915"/>
    </source>
</evidence>
<feature type="compositionally biased region" description="Low complexity" evidence="15">
    <location>
        <begin position="38"/>
        <end position="47"/>
    </location>
</feature>
<dbReference type="Pfam" id="PF17811">
    <property type="entry name" value="JHD"/>
    <property type="match status" value="1"/>
</dbReference>
<evidence type="ECO:0000256" key="5">
    <source>
        <dbReference type="ARBA" id="ARBA00022723"/>
    </source>
</evidence>
<dbReference type="Proteomes" id="UP001210925">
    <property type="component" value="Unassembled WGS sequence"/>
</dbReference>
<dbReference type="GO" id="GO:0005634">
    <property type="term" value="C:nucleus"/>
    <property type="evidence" value="ECO:0007669"/>
    <property type="project" value="UniProtKB-SubCell"/>
</dbReference>
<dbReference type="InterPro" id="IPR041070">
    <property type="entry name" value="JHD"/>
</dbReference>
<feature type="compositionally biased region" description="Basic and acidic residues" evidence="15">
    <location>
        <begin position="49"/>
        <end position="73"/>
    </location>
</feature>
<evidence type="ECO:0000256" key="8">
    <source>
        <dbReference type="ARBA" id="ARBA00023002"/>
    </source>
</evidence>
<comment type="cofactor">
    <cofactor evidence="1">
        <name>Fe(2+)</name>
        <dbReference type="ChEBI" id="CHEBI:29033"/>
    </cofactor>
</comment>
<evidence type="ECO:0000313" key="17">
    <source>
        <dbReference type="EMBL" id="KAJ3258537.1"/>
    </source>
</evidence>
<gene>
    <name evidence="17" type="primary">JHD1</name>
    <name evidence="17" type="ORF">HK103_003497</name>
</gene>
<dbReference type="GO" id="GO:0140680">
    <property type="term" value="F:histone H3K36me/H3K36me2 demethylase activity"/>
    <property type="evidence" value="ECO:0007669"/>
    <property type="project" value="UniProtKB-EC"/>
</dbReference>
<organism evidence="17 18">
    <name type="scientific">Boothiomyces macroporosus</name>
    <dbReference type="NCBI Taxonomy" id="261099"/>
    <lineage>
        <taxon>Eukaryota</taxon>
        <taxon>Fungi</taxon>
        <taxon>Fungi incertae sedis</taxon>
        <taxon>Chytridiomycota</taxon>
        <taxon>Chytridiomycota incertae sedis</taxon>
        <taxon>Chytridiomycetes</taxon>
        <taxon>Rhizophydiales</taxon>
        <taxon>Terramycetaceae</taxon>
        <taxon>Boothiomyces</taxon>
    </lineage>
</organism>
<dbReference type="PROSITE" id="PS51184">
    <property type="entry name" value="JMJC"/>
    <property type="match status" value="1"/>
</dbReference>
<dbReference type="Gene3D" id="2.60.120.650">
    <property type="entry name" value="Cupin"/>
    <property type="match status" value="1"/>
</dbReference>
<evidence type="ECO:0000256" key="9">
    <source>
        <dbReference type="ARBA" id="ARBA00023004"/>
    </source>
</evidence>
<dbReference type="SMART" id="SM00558">
    <property type="entry name" value="JmjC"/>
    <property type="match status" value="1"/>
</dbReference>
<keyword evidence="6" id="KW-0156">Chromatin regulator</keyword>
<evidence type="ECO:0000256" key="13">
    <source>
        <dbReference type="ARBA" id="ARBA00031083"/>
    </source>
</evidence>